<gene>
    <name evidence="1" type="ORF">O6H91_07G112300</name>
</gene>
<dbReference type="EMBL" id="CM055098">
    <property type="protein sequence ID" value="KAJ7550682.1"/>
    <property type="molecule type" value="Genomic_DNA"/>
</dbReference>
<evidence type="ECO:0000313" key="2">
    <source>
        <dbReference type="Proteomes" id="UP001162992"/>
    </source>
</evidence>
<protein>
    <submittedName>
        <fullName evidence="1">Uncharacterized protein</fullName>
    </submittedName>
</protein>
<name>A0ACC2D9T6_DIPCM</name>
<proteinExistence type="predicted"/>
<dbReference type="Proteomes" id="UP001162992">
    <property type="component" value="Chromosome 7"/>
</dbReference>
<sequence length="195" mass="21096">MTQVWGVSNGKAIQTQGSSCTQFAHRIPSMTAACICSYGLRQSSLKYSGGNLNSKWPGWKGRGGYPRLAAAESHGGLRRTVCGALSIGQDHFEEAVLKSNLPVLVDFWAEWCGPCKLVAPVVDWAAKNYAGQLKVYKIETDANPELVSKYKPYGLPTLIVFKDGEEVPGSRKEGAITIAKLQAHLDDLLPTLATT</sequence>
<accession>A0ACC2D9T6</accession>
<evidence type="ECO:0000313" key="1">
    <source>
        <dbReference type="EMBL" id="KAJ7550682.1"/>
    </source>
</evidence>
<reference evidence="2" key="1">
    <citation type="journal article" date="2024" name="Proc. Natl. Acad. Sci. U.S.A.">
        <title>Extraordinary preservation of gene collinearity over three hundred million years revealed in homosporous lycophytes.</title>
        <authorList>
            <person name="Li C."/>
            <person name="Wickell D."/>
            <person name="Kuo L.Y."/>
            <person name="Chen X."/>
            <person name="Nie B."/>
            <person name="Liao X."/>
            <person name="Peng D."/>
            <person name="Ji J."/>
            <person name="Jenkins J."/>
            <person name="Williams M."/>
            <person name="Shu S."/>
            <person name="Plott C."/>
            <person name="Barry K."/>
            <person name="Rajasekar S."/>
            <person name="Grimwood J."/>
            <person name="Han X."/>
            <person name="Sun S."/>
            <person name="Hou Z."/>
            <person name="He W."/>
            <person name="Dai G."/>
            <person name="Sun C."/>
            <person name="Schmutz J."/>
            <person name="Leebens-Mack J.H."/>
            <person name="Li F.W."/>
            <person name="Wang L."/>
        </authorList>
    </citation>
    <scope>NUCLEOTIDE SEQUENCE [LARGE SCALE GENOMIC DNA]</scope>
    <source>
        <strain evidence="2">cv. PW_Plant_1</strain>
    </source>
</reference>
<comment type="caution">
    <text evidence="1">The sequence shown here is derived from an EMBL/GenBank/DDBJ whole genome shotgun (WGS) entry which is preliminary data.</text>
</comment>
<keyword evidence="2" id="KW-1185">Reference proteome</keyword>
<organism evidence="1 2">
    <name type="scientific">Diphasiastrum complanatum</name>
    <name type="common">Issler's clubmoss</name>
    <name type="synonym">Lycopodium complanatum</name>
    <dbReference type="NCBI Taxonomy" id="34168"/>
    <lineage>
        <taxon>Eukaryota</taxon>
        <taxon>Viridiplantae</taxon>
        <taxon>Streptophyta</taxon>
        <taxon>Embryophyta</taxon>
        <taxon>Tracheophyta</taxon>
        <taxon>Lycopodiopsida</taxon>
        <taxon>Lycopodiales</taxon>
        <taxon>Lycopodiaceae</taxon>
        <taxon>Lycopodioideae</taxon>
        <taxon>Diphasiastrum</taxon>
    </lineage>
</organism>